<accession>A0A061R045</accession>
<evidence type="ECO:0000313" key="2">
    <source>
        <dbReference type="EMBL" id="JAC63921.1"/>
    </source>
</evidence>
<reference evidence="2" key="1">
    <citation type="submission" date="2014-05" db="EMBL/GenBank/DDBJ databases">
        <title>The transcriptome of the halophilic microalga Tetraselmis sp. GSL018 isolated from the Great Salt Lake, Utah.</title>
        <authorList>
            <person name="Jinkerson R.E."/>
            <person name="D'Adamo S."/>
            <person name="Posewitz M.C."/>
        </authorList>
    </citation>
    <scope>NUCLEOTIDE SEQUENCE</scope>
    <source>
        <strain evidence="2">GSL018</strain>
    </source>
</reference>
<protein>
    <submittedName>
        <fullName evidence="2">Uncharacterized protein</fullName>
    </submittedName>
</protein>
<feature type="non-terminal residue" evidence="2">
    <location>
        <position position="94"/>
    </location>
</feature>
<dbReference type="AlphaFoldDB" id="A0A061R045"/>
<sequence length="94" mass="10168">MHSDRLWPVQVASRWLGVAPSAPLSPHPVSLSPSPSLSPPPLSLPSLPLSKPCERAALWRALQLQPPLPAHLQVRQALPMHPGWVPQHGTALSH</sequence>
<name>A0A061R045_9CHLO</name>
<gene>
    <name evidence="2" type="ORF">TSPGSL018_19449</name>
</gene>
<feature type="region of interest" description="Disordered" evidence="1">
    <location>
        <begin position="23"/>
        <end position="44"/>
    </location>
</feature>
<proteinExistence type="predicted"/>
<organism evidence="2">
    <name type="scientific">Tetraselmis sp. GSL018</name>
    <dbReference type="NCBI Taxonomy" id="582737"/>
    <lineage>
        <taxon>Eukaryota</taxon>
        <taxon>Viridiplantae</taxon>
        <taxon>Chlorophyta</taxon>
        <taxon>core chlorophytes</taxon>
        <taxon>Chlorodendrophyceae</taxon>
        <taxon>Chlorodendrales</taxon>
        <taxon>Chlorodendraceae</taxon>
        <taxon>Tetraselmis</taxon>
    </lineage>
</organism>
<evidence type="ECO:0000256" key="1">
    <source>
        <dbReference type="SAM" id="MobiDB-lite"/>
    </source>
</evidence>
<feature type="compositionally biased region" description="Low complexity" evidence="1">
    <location>
        <begin position="23"/>
        <end position="35"/>
    </location>
</feature>
<dbReference type="EMBL" id="GBEZ01022941">
    <property type="protein sequence ID" value="JAC63921.1"/>
    <property type="molecule type" value="Transcribed_RNA"/>
</dbReference>